<name>A0A2H3SGN6_FUSFU</name>
<gene>
    <name evidence="1" type="ORF">C2S_61</name>
</gene>
<organism evidence="1 2">
    <name type="scientific">Fusarium fujikuroi</name>
    <name type="common">Bakanae and foot rot disease fungus</name>
    <name type="synonym">Gibberella fujikuroi</name>
    <dbReference type="NCBI Taxonomy" id="5127"/>
    <lineage>
        <taxon>Eukaryota</taxon>
        <taxon>Fungi</taxon>
        <taxon>Dikarya</taxon>
        <taxon>Ascomycota</taxon>
        <taxon>Pezizomycotina</taxon>
        <taxon>Sordariomycetes</taxon>
        <taxon>Hypocreomycetidae</taxon>
        <taxon>Hypocreales</taxon>
        <taxon>Nectriaceae</taxon>
        <taxon>Fusarium</taxon>
        <taxon>Fusarium fujikuroi species complex</taxon>
    </lineage>
</organism>
<dbReference type="OrthoDB" id="4768706at2759"/>
<evidence type="ECO:0000313" key="2">
    <source>
        <dbReference type="Proteomes" id="UP000760494"/>
    </source>
</evidence>
<comment type="caution">
    <text evidence="1">The sequence shown here is derived from an EMBL/GenBank/DDBJ whole genome shotgun (WGS) entry which is preliminary data.</text>
</comment>
<dbReference type="EMBL" id="CABFJX010000001">
    <property type="protein sequence ID" value="VTT55172.1"/>
    <property type="molecule type" value="Genomic_DNA"/>
</dbReference>
<sequence length="112" mass="12159">MSSTPIATRYYNLVNDGVGITIFPKILTPGGDKLWDGRNHDGYTVNVGESRSVDLTVFGIDIGTLFVLSESTRFGEDETESSQVFSFDPTCTVTANEVRGGSACNGSLEYRH</sequence>
<reference evidence="1" key="1">
    <citation type="submission" date="2019-05" db="EMBL/GenBank/DDBJ databases">
        <authorList>
            <person name="Piombo E."/>
        </authorList>
    </citation>
    <scope>NUCLEOTIDE SEQUENCE</scope>
    <source>
        <strain evidence="1">C2S</strain>
    </source>
</reference>
<proteinExistence type="predicted"/>
<accession>A0A2H3SGN6</accession>
<dbReference type="Proteomes" id="UP000760494">
    <property type="component" value="Unassembled WGS sequence"/>
</dbReference>
<evidence type="ECO:0000313" key="1">
    <source>
        <dbReference type="EMBL" id="VTT55172.1"/>
    </source>
</evidence>
<dbReference type="AlphaFoldDB" id="A0A2H3SGN6"/>
<protein>
    <submittedName>
        <fullName evidence="1">Uncharacterized protein</fullName>
    </submittedName>
</protein>